<accession>A0LDP1</accession>
<dbReference type="Proteomes" id="UP000002586">
    <property type="component" value="Chromosome"/>
</dbReference>
<feature type="signal peptide" evidence="1">
    <location>
        <begin position="1"/>
        <end position="36"/>
    </location>
</feature>
<dbReference type="EMBL" id="CP000471">
    <property type="protein sequence ID" value="ABK46084.1"/>
    <property type="molecule type" value="Genomic_DNA"/>
</dbReference>
<name>A0LDP1_MAGMM</name>
<evidence type="ECO:0000313" key="3">
    <source>
        <dbReference type="Proteomes" id="UP000002586"/>
    </source>
</evidence>
<feature type="chain" id="PRO_5002626654" evidence="1">
    <location>
        <begin position="37"/>
        <end position="294"/>
    </location>
</feature>
<organism evidence="2 3">
    <name type="scientific">Magnetococcus marinus (strain ATCC BAA-1437 / JCM 17883 / MC-1)</name>
    <dbReference type="NCBI Taxonomy" id="156889"/>
    <lineage>
        <taxon>Bacteria</taxon>
        <taxon>Pseudomonadati</taxon>
        <taxon>Pseudomonadota</taxon>
        <taxon>Magnetococcia</taxon>
        <taxon>Magnetococcales</taxon>
        <taxon>Magnetococcaceae</taxon>
        <taxon>Magnetococcus</taxon>
    </lineage>
</organism>
<sequence length="294" mass="32763" precursor="true">MVQTPTPNNAREFVMQIKTSLSLFALAMVTATSAWAQHEPDTTLQFGIVPQQSALKLAQNWIPMLHYLSEKTGYTLRFRTAPNIPEFEKRVGEARYDIAYMNPYHYTVFGQTPGYRAFAKQQDKRIKGLMVVRKDSPITALQELSGKALAFPAPAAFAASVLPRSQLAQQGIRFDAHYVSSHDSVYRSVAKGLFTAGGGIQRTLGNVDPQIRAQLKVLWTTEGYTPHAFAARPGLDSVMVQKLQQAMLNMAQDSAAQPLLKALNFKGLVVAHHEDWDDVRQLHVEERLGRLIGQ</sequence>
<reference evidence="3" key="1">
    <citation type="journal article" date="2009" name="Appl. Environ. Microbiol.">
        <title>Complete genome sequence of the chemolithoautotrophic marine magnetotactic coccus strain MC-1.</title>
        <authorList>
            <person name="Schubbe S."/>
            <person name="Williams T.J."/>
            <person name="Xie G."/>
            <person name="Kiss H.E."/>
            <person name="Brettin T.S."/>
            <person name="Martinez D."/>
            <person name="Ross C.A."/>
            <person name="Schuler D."/>
            <person name="Cox B.L."/>
            <person name="Nealson K.H."/>
            <person name="Bazylinski D.A."/>
        </authorList>
    </citation>
    <scope>NUCLEOTIDE SEQUENCE [LARGE SCALE GENOMIC DNA]</scope>
    <source>
        <strain evidence="3">ATCC BAA-1437 / JCM 17883 / MC-1</strain>
    </source>
</reference>
<dbReference type="HOGENOM" id="CLU_051472_7_0_5"/>
<dbReference type="SUPFAM" id="SSF53850">
    <property type="entry name" value="Periplasmic binding protein-like II"/>
    <property type="match status" value="1"/>
</dbReference>
<keyword evidence="3" id="KW-1185">Reference proteome</keyword>
<protein>
    <submittedName>
        <fullName evidence="2">Periplasmic binding protein-related protein</fullName>
    </submittedName>
</protein>
<dbReference type="STRING" id="156889.Mmc1_3599"/>
<gene>
    <name evidence="2" type="ordered locus">Mmc1_3599</name>
</gene>
<dbReference type="AlphaFoldDB" id="A0LDP1"/>
<dbReference type="Gene3D" id="3.40.190.10">
    <property type="entry name" value="Periplasmic binding protein-like II"/>
    <property type="match status" value="2"/>
</dbReference>
<proteinExistence type="predicted"/>
<evidence type="ECO:0000313" key="2">
    <source>
        <dbReference type="EMBL" id="ABK46084.1"/>
    </source>
</evidence>
<evidence type="ECO:0000256" key="1">
    <source>
        <dbReference type="SAM" id="SignalP"/>
    </source>
</evidence>
<dbReference type="eggNOG" id="COG3221">
    <property type="taxonomic scope" value="Bacteria"/>
</dbReference>
<reference evidence="2 3" key="2">
    <citation type="journal article" date="2012" name="Int. J. Syst. Evol. Microbiol.">
        <title>Magnetococcus marinus gen. nov., sp. nov., a marine, magnetotactic bacterium that represents a novel lineage (Magnetococcaceae fam. nov.; Magnetococcales ord. nov.) at the base of the Alphaproteobacteria.</title>
        <authorList>
            <person name="Bazylinski D.A."/>
            <person name="Williams T.J."/>
            <person name="Lefevre C.T."/>
            <person name="Berg R.J."/>
            <person name="Zhang C.L."/>
            <person name="Bowser S.S."/>
            <person name="Dean A.J."/>
            <person name="Beveridge T.J."/>
        </authorList>
    </citation>
    <scope>NUCLEOTIDE SEQUENCE [LARGE SCALE GENOMIC DNA]</scope>
    <source>
        <strain evidence="3">ATCC BAA-1437 / JCM 17883 / MC-1</strain>
    </source>
</reference>
<keyword evidence="1" id="KW-0732">Signal</keyword>
<dbReference type="Pfam" id="PF12974">
    <property type="entry name" value="Phosphonate-bd"/>
    <property type="match status" value="1"/>
</dbReference>
<dbReference type="PANTHER" id="PTHR35841:SF1">
    <property type="entry name" value="PHOSPHONATES-BINDING PERIPLASMIC PROTEIN"/>
    <property type="match status" value="1"/>
</dbReference>
<dbReference type="PANTHER" id="PTHR35841">
    <property type="entry name" value="PHOSPHONATES-BINDING PERIPLASMIC PROTEIN"/>
    <property type="match status" value="1"/>
</dbReference>
<dbReference type="KEGG" id="mgm:Mmc1_3599"/>